<name>A0ABT0GLK9_9GAMM</name>
<keyword evidence="4" id="KW-0238">DNA-binding</keyword>
<dbReference type="PROSITE" id="PS00675">
    <property type="entry name" value="SIGMA54_INTERACT_1"/>
    <property type="match status" value="1"/>
</dbReference>
<evidence type="ECO:0000259" key="8">
    <source>
        <dbReference type="PROSITE" id="PS50110"/>
    </source>
</evidence>
<dbReference type="InterPro" id="IPR001789">
    <property type="entry name" value="Sig_transdc_resp-reg_receiver"/>
</dbReference>
<dbReference type="Gene3D" id="1.10.10.60">
    <property type="entry name" value="Homeodomain-like"/>
    <property type="match status" value="1"/>
</dbReference>
<keyword evidence="10" id="KW-1185">Reference proteome</keyword>
<dbReference type="InterPro" id="IPR002197">
    <property type="entry name" value="HTH_Fis"/>
</dbReference>
<dbReference type="InterPro" id="IPR025943">
    <property type="entry name" value="Sigma_54_int_dom_ATP-bd_2"/>
</dbReference>
<dbReference type="PROSITE" id="PS00676">
    <property type="entry name" value="SIGMA54_INTERACT_2"/>
    <property type="match status" value="1"/>
</dbReference>
<dbReference type="InterPro" id="IPR027417">
    <property type="entry name" value="P-loop_NTPase"/>
</dbReference>
<keyword evidence="2" id="KW-0067">ATP-binding</keyword>
<feature type="modified residue" description="4-aspartylphosphate" evidence="6">
    <location>
        <position position="55"/>
    </location>
</feature>
<evidence type="ECO:0000256" key="2">
    <source>
        <dbReference type="ARBA" id="ARBA00022840"/>
    </source>
</evidence>
<proteinExistence type="predicted"/>
<evidence type="ECO:0000256" key="4">
    <source>
        <dbReference type="ARBA" id="ARBA00023125"/>
    </source>
</evidence>
<dbReference type="RefSeq" id="WP_248211058.1">
    <property type="nucleotide sequence ID" value="NZ_JALNMH010000015.1"/>
</dbReference>
<organism evidence="9 10">
    <name type="scientific">Pseudomarimonas salicorniae</name>
    <dbReference type="NCBI Taxonomy" id="2933270"/>
    <lineage>
        <taxon>Bacteria</taxon>
        <taxon>Pseudomonadati</taxon>
        <taxon>Pseudomonadota</taxon>
        <taxon>Gammaproteobacteria</taxon>
        <taxon>Lysobacterales</taxon>
        <taxon>Lysobacteraceae</taxon>
        <taxon>Pseudomarimonas</taxon>
    </lineage>
</organism>
<evidence type="ECO:0000256" key="6">
    <source>
        <dbReference type="PROSITE-ProRule" id="PRU00169"/>
    </source>
</evidence>
<dbReference type="InterPro" id="IPR003593">
    <property type="entry name" value="AAA+_ATPase"/>
</dbReference>
<dbReference type="Gene3D" id="3.40.50.300">
    <property type="entry name" value="P-loop containing nucleotide triphosphate hydrolases"/>
    <property type="match status" value="1"/>
</dbReference>
<evidence type="ECO:0000313" key="9">
    <source>
        <dbReference type="EMBL" id="MCK7595247.1"/>
    </source>
</evidence>
<evidence type="ECO:0000259" key="7">
    <source>
        <dbReference type="PROSITE" id="PS50045"/>
    </source>
</evidence>
<reference evidence="9" key="1">
    <citation type="submission" date="2022-04" db="EMBL/GenBank/DDBJ databases">
        <title>Lysobacter sp. CAU 1642 isolated from sea sand.</title>
        <authorList>
            <person name="Kim W."/>
        </authorList>
    </citation>
    <scope>NUCLEOTIDE SEQUENCE</scope>
    <source>
        <strain evidence="9">CAU 1642</strain>
    </source>
</reference>
<gene>
    <name evidence="9" type="ORF">M0G41_16425</name>
</gene>
<dbReference type="InterPro" id="IPR009057">
    <property type="entry name" value="Homeodomain-like_sf"/>
</dbReference>
<dbReference type="CDD" id="cd00009">
    <property type="entry name" value="AAA"/>
    <property type="match status" value="1"/>
</dbReference>
<dbReference type="SUPFAM" id="SSF52540">
    <property type="entry name" value="P-loop containing nucleoside triphosphate hydrolases"/>
    <property type="match status" value="1"/>
</dbReference>
<dbReference type="Gene3D" id="1.10.8.60">
    <property type="match status" value="1"/>
</dbReference>
<accession>A0ABT0GLK9</accession>
<dbReference type="PROSITE" id="PS50045">
    <property type="entry name" value="SIGMA54_INTERACT_4"/>
    <property type="match status" value="1"/>
</dbReference>
<dbReference type="InterPro" id="IPR002078">
    <property type="entry name" value="Sigma_54_int"/>
</dbReference>
<dbReference type="InterPro" id="IPR011006">
    <property type="entry name" value="CheY-like_superfamily"/>
</dbReference>
<dbReference type="Pfam" id="PF00072">
    <property type="entry name" value="Response_reg"/>
    <property type="match status" value="1"/>
</dbReference>
<dbReference type="SUPFAM" id="SSF52172">
    <property type="entry name" value="CheY-like"/>
    <property type="match status" value="1"/>
</dbReference>
<dbReference type="Pfam" id="PF00158">
    <property type="entry name" value="Sigma54_activat"/>
    <property type="match status" value="1"/>
</dbReference>
<keyword evidence="5" id="KW-0804">Transcription</keyword>
<evidence type="ECO:0000313" key="10">
    <source>
        <dbReference type="Proteomes" id="UP001431449"/>
    </source>
</evidence>
<comment type="caution">
    <text evidence="9">The sequence shown here is derived from an EMBL/GenBank/DDBJ whole genome shotgun (WGS) entry which is preliminary data.</text>
</comment>
<dbReference type="SMART" id="SM00382">
    <property type="entry name" value="AAA"/>
    <property type="match status" value="1"/>
</dbReference>
<dbReference type="EMBL" id="JALNMH010000015">
    <property type="protein sequence ID" value="MCK7595247.1"/>
    <property type="molecule type" value="Genomic_DNA"/>
</dbReference>
<evidence type="ECO:0000256" key="3">
    <source>
        <dbReference type="ARBA" id="ARBA00023015"/>
    </source>
</evidence>
<dbReference type="PANTHER" id="PTHR32071">
    <property type="entry name" value="TRANSCRIPTIONAL REGULATORY PROTEIN"/>
    <property type="match status" value="1"/>
</dbReference>
<feature type="domain" description="Response regulatory" evidence="8">
    <location>
        <begin position="6"/>
        <end position="118"/>
    </location>
</feature>
<dbReference type="PROSITE" id="PS00688">
    <property type="entry name" value="SIGMA54_INTERACT_3"/>
    <property type="match status" value="1"/>
</dbReference>
<dbReference type="InterPro" id="IPR025944">
    <property type="entry name" value="Sigma_54_int_dom_CS"/>
</dbReference>
<evidence type="ECO:0000256" key="5">
    <source>
        <dbReference type="ARBA" id="ARBA00023163"/>
    </source>
</evidence>
<dbReference type="Gene3D" id="3.40.50.2300">
    <property type="match status" value="1"/>
</dbReference>
<feature type="domain" description="Sigma-54 factor interaction" evidence="7">
    <location>
        <begin position="134"/>
        <end position="361"/>
    </location>
</feature>
<dbReference type="Proteomes" id="UP001431449">
    <property type="component" value="Unassembled WGS sequence"/>
</dbReference>
<sequence length="440" mass="48235">MPVAPTLLIVDDDAGFARSAACIARAEGFEAILAADLEQARRRLDEQTFDLALVDLGLPDGSGMDLLRRLEEADTRVVVVTGSPSIETAVQAVRSPCADYLVKPIEPAQYTALLRSVAQARGRDEDAERERFGLVGKSSALAELLRQIRLVGPTDASVLIQGESGVGKELVARAIHQASGRPGPFVAVNCGAVSAELLGSQLFGHERGSFTGATGRHVGYFEQAAGGTLFLDEITEMPTHLQAHLLRVLEERAVRRLGGDSEIAVDTRIVAATNRPTREAVADGSFRNDVYYRLGEFPLPIPPLRERPEDIAPLAWLFLARLNERHGTRKQFTPTALQQLQRYPWPGNVRELRNVVGRAYISARGDSIREPLRDVRWGQAMPETAGSFTVTVGMSFEEVERRLLSKTLAFYNHDKTRTARALGVSVKTIYNRLHRGVDPA</sequence>
<keyword evidence="3" id="KW-0805">Transcription regulation</keyword>
<dbReference type="SMART" id="SM00448">
    <property type="entry name" value="REC"/>
    <property type="match status" value="1"/>
</dbReference>
<keyword evidence="1" id="KW-0547">Nucleotide-binding</keyword>
<dbReference type="PANTHER" id="PTHR32071:SF117">
    <property type="entry name" value="PTS-DEPENDENT DIHYDROXYACETONE KINASE OPERON REGULATORY PROTEIN-RELATED"/>
    <property type="match status" value="1"/>
</dbReference>
<keyword evidence="6" id="KW-0597">Phosphoprotein</keyword>
<dbReference type="Pfam" id="PF02954">
    <property type="entry name" value="HTH_8"/>
    <property type="match status" value="1"/>
</dbReference>
<dbReference type="InterPro" id="IPR025662">
    <property type="entry name" value="Sigma_54_int_dom_ATP-bd_1"/>
</dbReference>
<dbReference type="PROSITE" id="PS50110">
    <property type="entry name" value="RESPONSE_REGULATORY"/>
    <property type="match status" value="1"/>
</dbReference>
<protein>
    <submittedName>
        <fullName evidence="9">Sigma-54 dependent transcriptional regulator</fullName>
    </submittedName>
</protein>
<dbReference type="Pfam" id="PF25601">
    <property type="entry name" value="AAA_lid_14"/>
    <property type="match status" value="1"/>
</dbReference>
<evidence type="ECO:0000256" key="1">
    <source>
        <dbReference type="ARBA" id="ARBA00022741"/>
    </source>
</evidence>
<dbReference type="InterPro" id="IPR058031">
    <property type="entry name" value="AAA_lid_NorR"/>
</dbReference>
<dbReference type="SUPFAM" id="SSF46689">
    <property type="entry name" value="Homeodomain-like"/>
    <property type="match status" value="1"/>
</dbReference>